<reference evidence="7 8" key="1">
    <citation type="submission" date="2017-08" db="EMBL/GenBank/DDBJ databases">
        <title>Whole genome sequences of 6 clinical strains closest to Corynebacterium imitans.</title>
        <authorList>
            <person name="Bernier A.-M."/>
            <person name="Burdz T."/>
            <person name="Bernard K."/>
        </authorList>
    </citation>
    <scope>NUCLEOTIDE SEQUENCE [LARGE SCALE GENOMIC DNA]</scope>
    <source>
        <strain evidence="7 8">NML92-0415</strain>
    </source>
</reference>
<evidence type="ECO:0000256" key="5">
    <source>
        <dbReference type="ARBA" id="ARBA00023136"/>
    </source>
</evidence>
<evidence type="ECO:0000256" key="3">
    <source>
        <dbReference type="ARBA" id="ARBA00022692"/>
    </source>
</evidence>
<keyword evidence="2" id="KW-1003">Cell membrane</keyword>
<protein>
    <submittedName>
        <fullName evidence="7">TIGR00374 family protein</fullName>
    </submittedName>
</protein>
<dbReference type="Pfam" id="PF03706">
    <property type="entry name" value="LPG_synthase_TM"/>
    <property type="match status" value="1"/>
</dbReference>
<comment type="subcellular location">
    <subcellularLocation>
        <location evidence="1">Cell membrane</location>
        <topology evidence="1">Multi-pass membrane protein</topology>
    </subcellularLocation>
</comment>
<evidence type="ECO:0000256" key="6">
    <source>
        <dbReference type="SAM" id="Phobius"/>
    </source>
</evidence>
<feature type="transmembrane region" description="Helical" evidence="6">
    <location>
        <begin position="303"/>
        <end position="323"/>
    </location>
</feature>
<dbReference type="InterPro" id="IPR022791">
    <property type="entry name" value="L-PG_synthase/AglD"/>
</dbReference>
<dbReference type="GO" id="GO:0005886">
    <property type="term" value="C:plasma membrane"/>
    <property type="evidence" value="ECO:0007669"/>
    <property type="project" value="UniProtKB-SubCell"/>
</dbReference>
<keyword evidence="3 6" id="KW-0812">Transmembrane</keyword>
<evidence type="ECO:0000313" key="8">
    <source>
        <dbReference type="Proteomes" id="UP000218041"/>
    </source>
</evidence>
<dbReference type="AlphaFoldDB" id="A0AB36RP70"/>
<evidence type="ECO:0000313" key="7">
    <source>
        <dbReference type="EMBL" id="PAT11259.1"/>
    </source>
</evidence>
<keyword evidence="5 6" id="KW-0472">Membrane</keyword>
<proteinExistence type="predicted"/>
<dbReference type="EMBL" id="NSGP01000003">
    <property type="protein sequence ID" value="PAT11259.1"/>
    <property type="molecule type" value="Genomic_DNA"/>
</dbReference>
<evidence type="ECO:0000256" key="2">
    <source>
        <dbReference type="ARBA" id="ARBA00022475"/>
    </source>
</evidence>
<accession>A0AB36RP70</accession>
<feature type="transmembrane region" description="Helical" evidence="6">
    <location>
        <begin position="43"/>
        <end position="67"/>
    </location>
</feature>
<feature type="transmembrane region" description="Helical" evidence="6">
    <location>
        <begin position="117"/>
        <end position="144"/>
    </location>
</feature>
<gene>
    <name evidence="7" type="ORF">CKJ80_02960</name>
</gene>
<evidence type="ECO:0000256" key="4">
    <source>
        <dbReference type="ARBA" id="ARBA00022989"/>
    </source>
</evidence>
<dbReference type="Proteomes" id="UP000218041">
    <property type="component" value="Unassembled WGS sequence"/>
</dbReference>
<dbReference type="PANTHER" id="PTHR39087">
    <property type="entry name" value="UPF0104 MEMBRANE PROTEIN MJ1595"/>
    <property type="match status" value="1"/>
</dbReference>
<sequence length="341" mass="36038">MRWVRWLAPLVLLALLVAAFWEELDFLADSWRALRRAVTHAPGPIAGAVVAAFGAIVAMAAVMKILLNVDAQRTDMARTTALTLGSNAWSTTLPGGPALSAWLTYRVQRSWGASPGLCGWFFVISGALSTVWMALIGLAAVLFLGADLSAATLCTSIVLTVLVIVAMFWATRHPALLTRWTRFLPGSVRGKVADVITQVSQIRMTAGQFFSSAFCSLCNRLLDVVVFYFCVWSVVGDAPGLHAELNRASLMGVTLAFIMTKLAGAAQVTPGGVGTVEAAAAASLVAAGMTLIDATAATLIYRIISFVLITAIGWVVHIVCYAGRGYMLGAPSRSGSESVGQ</sequence>
<feature type="transmembrane region" description="Helical" evidence="6">
    <location>
        <begin position="150"/>
        <end position="170"/>
    </location>
</feature>
<organism evidence="7 8">
    <name type="scientific">Corynebacterium hadale</name>
    <dbReference type="NCBI Taxonomy" id="2026255"/>
    <lineage>
        <taxon>Bacteria</taxon>
        <taxon>Bacillati</taxon>
        <taxon>Actinomycetota</taxon>
        <taxon>Actinomycetes</taxon>
        <taxon>Mycobacteriales</taxon>
        <taxon>Corynebacteriaceae</taxon>
        <taxon>Corynebacterium</taxon>
    </lineage>
</organism>
<dbReference type="PANTHER" id="PTHR39087:SF2">
    <property type="entry name" value="UPF0104 MEMBRANE PROTEIN MJ1595"/>
    <property type="match status" value="1"/>
</dbReference>
<keyword evidence="4 6" id="KW-1133">Transmembrane helix</keyword>
<name>A0AB36RP70_9CORY</name>
<evidence type="ECO:0000256" key="1">
    <source>
        <dbReference type="ARBA" id="ARBA00004651"/>
    </source>
</evidence>
<comment type="caution">
    <text evidence="7">The sequence shown here is derived from an EMBL/GenBank/DDBJ whole genome shotgun (WGS) entry which is preliminary data.</text>
</comment>